<comment type="caution">
    <text evidence="3">The sequence shown here is derived from an EMBL/GenBank/DDBJ whole genome shotgun (WGS) entry which is preliminary data.</text>
</comment>
<gene>
    <name evidence="3" type="ORF">XENOCAPTIV_013455</name>
</gene>
<protein>
    <recommendedName>
        <fullName evidence="2">Voltage-gated calcium channel subunit alpha C-terminal domain-containing protein</fullName>
    </recommendedName>
</protein>
<keyword evidence="4" id="KW-1185">Reference proteome</keyword>
<dbReference type="Proteomes" id="UP001434883">
    <property type="component" value="Unassembled WGS sequence"/>
</dbReference>
<evidence type="ECO:0000313" key="4">
    <source>
        <dbReference type="Proteomes" id="UP001434883"/>
    </source>
</evidence>
<evidence type="ECO:0000313" key="3">
    <source>
        <dbReference type="EMBL" id="MEQ2216272.1"/>
    </source>
</evidence>
<evidence type="ECO:0000259" key="2">
    <source>
        <dbReference type="Pfam" id="PF16885"/>
    </source>
</evidence>
<evidence type="ECO:0000256" key="1">
    <source>
        <dbReference type="SAM" id="MobiDB-lite"/>
    </source>
</evidence>
<organism evidence="3 4">
    <name type="scientific">Xenoophorus captivus</name>
    <dbReference type="NCBI Taxonomy" id="1517983"/>
    <lineage>
        <taxon>Eukaryota</taxon>
        <taxon>Metazoa</taxon>
        <taxon>Chordata</taxon>
        <taxon>Craniata</taxon>
        <taxon>Vertebrata</taxon>
        <taxon>Euteleostomi</taxon>
        <taxon>Actinopterygii</taxon>
        <taxon>Neopterygii</taxon>
        <taxon>Teleostei</taxon>
        <taxon>Neoteleostei</taxon>
        <taxon>Acanthomorphata</taxon>
        <taxon>Ovalentaria</taxon>
        <taxon>Atherinomorphae</taxon>
        <taxon>Cyprinodontiformes</taxon>
        <taxon>Goodeidae</taxon>
        <taxon>Xenoophorus</taxon>
    </lineage>
</organism>
<sequence length="124" mass="13729">RKPSFNIQCLRRQGSSDDLPIPGTYHPTSPPRRARPQVLISEGLGLYARDPKFVAFAKREIADACHMTVDEMESAASDLLSSGSHDFLNTIADDPAALYSDEEPIRTSREEEELADEMACVTSF</sequence>
<feature type="domain" description="Voltage-gated calcium channel subunit alpha C-terminal" evidence="2">
    <location>
        <begin position="1"/>
        <end position="29"/>
    </location>
</feature>
<reference evidence="3 4" key="1">
    <citation type="submission" date="2021-06" db="EMBL/GenBank/DDBJ databases">
        <authorList>
            <person name="Palmer J.M."/>
        </authorList>
    </citation>
    <scope>NUCLEOTIDE SEQUENCE [LARGE SCALE GENOMIC DNA]</scope>
    <source>
        <strain evidence="3 4">XC_2019</strain>
        <tissue evidence="3">Muscle</tissue>
    </source>
</reference>
<proteinExistence type="predicted"/>
<dbReference type="Pfam" id="PF16885">
    <property type="entry name" value="CAC1F_C"/>
    <property type="match status" value="2"/>
</dbReference>
<feature type="region of interest" description="Disordered" evidence="1">
    <location>
        <begin position="1"/>
        <end position="34"/>
    </location>
</feature>
<accession>A0ABV0S6S8</accession>
<name>A0ABV0S6S8_9TELE</name>
<feature type="non-terminal residue" evidence="3">
    <location>
        <position position="1"/>
    </location>
</feature>
<dbReference type="EMBL" id="JAHRIN010070023">
    <property type="protein sequence ID" value="MEQ2216272.1"/>
    <property type="molecule type" value="Genomic_DNA"/>
</dbReference>
<feature type="domain" description="Voltage-gated calcium channel subunit alpha C-terminal" evidence="2">
    <location>
        <begin position="38"/>
        <end position="58"/>
    </location>
</feature>
<dbReference type="InterPro" id="IPR031688">
    <property type="entry name" value="CAC1F_C"/>
</dbReference>